<reference evidence="3" key="1">
    <citation type="journal article" date="2021" name="Proc. Natl. Acad. Sci. U.S.A.">
        <title>Three genomes in the algal genus Volvox reveal the fate of a haploid sex-determining region after a transition to homothallism.</title>
        <authorList>
            <person name="Yamamoto K."/>
            <person name="Hamaji T."/>
            <person name="Kawai-Toyooka H."/>
            <person name="Matsuzaki R."/>
            <person name="Takahashi F."/>
            <person name="Nishimura Y."/>
            <person name="Kawachi M."/>
            <person name="Noguchi H."/>
            <person name="Minakuchi Y."/>
            <person name="Umen J.G."/>
            <person name="Toyoda A."/>
            <person name="Nozaki H."/>
        </authorList>
    </citation>
    <scope>NUCLEOTIDE SEQUENCE</scope>
    <source>
        <strain evidence="3">NIES-3785</strain>
    </source>
</reference>
<feature type="region of interest" description="Disordered" evidence="2">
    <location>
        <begin position="344"/>
        <end position="382"/>
    </location>
</feature>
<name>A0A8J4FGH5_9CHLO</name>
<proteinExistence type="predicted"/>
<dbReference type="PANTHER" id="PTHR35476:SF3">
    <property type="entry name" value="SMALL RIBOSOMAL SUBUNIT PROTEIN MS75"/>
    <property type="match status" value="1"/>
</dbReference>
<feature type="compositionally biased region" description="Low complexity" evidence="2">
    <location>
        <begin position="357"/>
        <end position="382"/>
    </location>
</feature>
<dbReference type="EMBL" id="BNCQ01000007">
    <property type="protein sequence ID" value="GIM00311.1"/>
    <property type="molecule type" value="Genomic_DNA"/>
</dbReference>
<dbReference type="OrthoDB" id="547043at2759"/>
<feature type="region of interest" description="Disordered" evidence="2">
    <location>
        <begin position="55"/>
        <end position="203"/>
    </location>
</feature>
<organism evidence="3 4">
    <name type="scientific">Volvox reticuliferus</name>
    <dbReference type="NCBI Taxonomy" id="1737510"/>
    <lineage>
        <taxon>Eukaryota</taxon>
        <taxon>Viridiplantae</taxon>
        <taxon>Chlorophyta</taxon>
        <taxon>core chlorophytes</taxon>
        <taxon>Chlorophyceae</taxon>
        <taxon>CS clade</taxon>
        <taxon>Chlamydomonadales</taxon>
        <taxon>Volvocaceae</taxon>
        <taxon>Volvox</taxon>
    </lineage>
</organism>
<evidence type="ECO:0000313" key="3">
    <source>
        <dbReference type="EMBL" id="GIM00311.1"/>
    </source>
</evidence>
<evidence type="ECO:0000256" key="2">
    <source>
        <dbReference type="SAM" id="MobiDB-lite"/>
    </source>
</evidence>
<comment type="caution">
    <text evidence="3">The sequence shown here is derived from an EMBL/GenBank/DDBJ whole genome shotgun (WGS) entry which is preliminary data.</text>
</comment>
<feature type="region of interest" description="Disordered" evidence="2">
    <location>
        <begin position="521"/>
        <end position="545"/>
    </location>
</feature>
<feature type="compositionally biased region" description="Low complexity" evidence="2">
    <location>
        <begin position="143"/>
        <end position="175"/>
    </location>
</feature>
<feature type="compositionally biased region" description="Basic and acidic residues" evidence="2">
    <location>
        <begin position="125"/>
        <end position="142"/>
    </location>
</feature>
<gene>
    <name evidence="3" type="ORF">Vretimale_5458</name>
</gene>
<dbReference type="AlphaFoldDB" id="A0A8J4FGH5"/>
<keyword evidence="1" id="KW-0175">Coiled coil</keyword>
<accession>A0A8J4FGH5</accession>
<protein>
    <submittedName>
        <fullName evidence="3">Uncharacterized protein</fullName>
    </submittedName>
</protein>
<dbReference type="Proteomes" id="UP000722791">
    <property type="component" value="Unassembled WGS sequence"/>
</dbReference>
<dbReference type="InterPro" id="IPR052851">
    <property type="entry name" value="GCD1_mitochondrial"/>
</dbReference>
<feature type="region of interest" description="Disordered" evidence="2">
    <location>
        <begin position="796"/>
        <end position="822"/>
    </location>
</feature>
<dbReference type="PANTHER" id="PTHR35476">
    <property type="entry name" value="MUCIN-LIKE PROTEIN"/>
    <property type="match status" value="1"/>
</dbReference>
<evidence type="ECO:0000256" key="1">
    <source>
        <dbReference type="SAM" id="Coils"/>
    </source>
</evidence>
<feature type="compositionally biased region" description="Low complexity" evidence="2">
    <location>
        <begin position="536"/>
        <end position="545"/>
    </location>
</feature>
<evidence type="ECO:0000313" key="4">
    <source>
        <dbReference type="Proteomes" id="UP000722791"/>
    </source>
</evidence>
<feature type="compositionally biased region" description="Gly residues" evidence="2">
    <location>
        <begin position="523"/>
        <end position="535"/>
    </location>
</feature>
<feature type="compositionally biased region" description="Basic and acidic residues" evidence="2">
    <location>
        <begin position="104"/>
        <end position="114"/>
    </location>
</feature>
<sequence>MACIAGRLRAARCAAIAAEAPSGSATYSLLQTTCADIYPAWFNLSWTATRTISTSNAHQDSAPSAGGGSRPLEGTSRARQRPGNRTEAPTPRPGVVHPQQRGSPRRDGAPEHRAGPSSLGSPRGSDPRQTSRADTGRPRWDRSSAAASTAGSRSPASGTTATSSSSASSSSRSPSLAITKLPSTQHQPQQQQQQQQQPGRWDLATQSAPQRVLQLIGDPRSGIADDTTINPFGEVTVDMVHYQPSNEVYWFKYEFASSQTRGSHRDARLSDYTRNLIYLMRAKDPKRWTIPALAEKFRIRKQRVLAILALKELEAQRIEDGRLLGGPLSAYALPVHLDDVHLDPFTGDPRLTPPMPLQQQQQQPTLDATEESSGAAATAAALQQPAPAARTLNDHVDVVLPRVVSAGKRLQLQLVELLAKYDFDPACIRTSLQLDLDRATEMAKGVFGATSAAYLEGKLQAYRAAIEDVVAAVEEVLAESSSLQEERRAAAIRRQVESTLAAAEPEVLKEASRAAVATAAAASGGGDPSNSGDGGTAAAAEADGAAGPSDGLLTVRKKLAEILDPVMKGTSHMDGDSAVQRVFFTFSPKTRGSLLHLLPDLSICLNAGGVDLARAAKDAAYRGPAAASAAAAAATAAESELSARQLEVDVFGFVPVSEHRTAALAAALQSLEAARGALMAKLEALDSGVRARQTAAAPSAQDVQLARSLVRQYVAADVMWADLLSPSQAVVERRLALPSLDPARKRRMLEVLYEADPSALTRALQVEAAMQLRFRKAYTEADALAAGVGAAAAAANETNAEGEKQQQEEGEAQSSAARSRPGDRASWDALAAFLEAKVAGKVYGSGSGERHVARLPTYPAFEGYSLEEFDRVGEGEISALNRKVAERLDEEMYDRFRKDLLFNLGVRGERLRISPHEVGPYPSNLRTELERPVVVYGIGPDGTTQYPPLYVATGDGKKRPLNMQEKVFQERRAVQERLPYYMARIRRMPELE</sequence>
<feature type="compositionally biased region" description="Low complexity" evidence="2">
    <location>
        <begin position="185"/>
        <end position="198"/>
    </location>
</feature>
<feature type="coiled-coil region" evidence="1">
    <location>
        <begin position="459"/>
        <end position="486"/>
    </location>
</feature>